<dbReference type="GO" id="GO:0005829">
    <property type="term" value="C:cytosol"/>
    <property type="evidence" value="ECO:0007669"/>
    <property type="project" value="TreeGrafter"/>
</dbReference>
<keyword evidence="2" id="KW-0175">Coiled coil</keyword>
<evidence type="ECO:0000256" key="1">
    <source>
        <dbReference type="ARBA" id="ARBA00034923"/>
    </source>
</evidence>
<sequence length="664" mass="74917">MKCDALLVTKTHGLVAFDLVEGSELGDYVGRQDALATMLEVKLKPFPELKNRRELKFSVNTVTFAPIARGLPENSDLDTHIASEDKLLEVLDNFQWNCDSDVFSHLIAAIQLVTSLRGGASKRHVEKENSLGARLKKLEETIANLDQHQSEAVIESVDGVQRIRGLAGSGKTIVLALKASYLHAQNPDWKIAVTFNTRSLKEQFKQLINNFTIEQTGTEPDWERLYVMNAWGAPGIPDNDGMYHRFCLENECTYFDYQSAKYKFGNDRAFERVCELALTESNEHQSPTFDAILVDEAQDFPSTFLRLCYESLKKPKRLVYAYDELQNLNGTSMAPPEDIFGTDKDGNPKVTLDTVAEGMGKQDIILDKCYRNSRPVLTSAHALGFGIYRNEGLIQLFDQDKLWEDVGYTVTDGVLAGGEELTLERHESASPAFLETHSKLDELIDIRVFEDKKQMNSALVSAVRKNVENDELRPQDILVINPDPFTTKKNVGPIRGRLAELGISSELAGVSTSRDVFKRDGAITFTGIYRAKGNEAGMVYVINAQDCNSAYTPSQLALARNRLFTAITRSKAWVRVWGFGPKMEQLKEEWLKLKDNSFRLRFRYPTIEEKSKLRLINKDISNKSKEPPHKYKKILEELSVALERGDVSIDEVPEALVKQIKLFE</sequence>
<dbReference type="PANTHER" id="PTHR11070:SF2">
    <property type="entry name" value="ATP-DEPENDENT DNA HELICASE SRS2"/>
    <property type="match status" value="1"/>
</dbReference>
<dbReference type="InterPro" id="IPR000212">
    <property type="entry name" value="DNA_helicase_UvrD/REP"/>
</dbReference>
<dbReference type="GO" id="GO:0000725">
    <property type="term" value="P:recombinational repair"/>
    <property type="evidence" value="ECO:0007669"/>
    <property type="project" value="TreeGrafter"/>
</dbReference>
<dbReference type="PANTHER" id="PTHR11070">
    <property type="entry name" value="UVRD / RECB / PCRA DNA HELICASE FAMILY MEMBER"/>
    <property type="match status" value="1"/>
</dbReference>
<comment type="caution">
    <text evidence="4">The sequence shown here is derived from an EMBL/GenBank/DDBJ whole genome shotgun (WGS) entry which is preliminary data.</text>
</comment>
<keyword evidence="4" id="KW-0547">Nucleotide-binding</keyword>
<dbReference type="AlphaFoldDB" id="A0A432YLC7"/>
<dbReference type="GO" id="GO:0033202">
    <property type="term" value="C:DNA helicase complex"/>
    <property type="evidence" value="ECO:0007669"/>
    <property type="project" value="TreeGrafter"/>
</dbReference>
<keyword evidence="5" id="KW-1185">Reference proteome</keyword>
<keyword evidence="4" id="KW-0347">Helicase</keyword>
<dbReference type="EMBL" id="PIPY01000005">
    <property type="protein sequence ID" value="RUO61789.1"/>
    <property type="molecule type" value="Genomic_DNA"/>
</dbReference>
<keyword evidence="4" id="KW-0378">Hydrolase</keyword>
<feature type="coiled-coil region" evidence="2">
    <location>
        <begin position="128"/>
        <end position="155"/>
    </location>
</feature>
<accession>A0A432YLC7</accession>
<evidence type="ECO:0000313" key="5">
    <source>
        <dbReference type="Proteomes" id="UP000288259"/>
    </source>
</evidence>
<name>A0A432YLC7_9GAMM</name>
<gene>
    <name evidence="4" type="ORF">CWI71_05360</name>
</gene>
<dbReference type="Proteomes" id="UP000288259">
    <property type="component" value="Unassembled WGS sequence"/>
</dbReference>
<dbReference type="Pfam" id="PF13538">
    <property type="entry name" value="UvrD_C_2"/>
    <property type="match status" value="1"/>
</dbReference>
<dbReference type="GO" id="GO:0043138">
    <property type="term" value="F:3'-5' DNA helicase activity"/>
    <property type="evidence" value="ECO:0007669"/>
    <property type="project" value="TreeGrafter"/>
</dbReference>
<dbReference type="InterPro" id="IPR027417">
    <property type="entry name" value="P-loop_NTPase"/>
</dbReference>
<reference evidence="5" key="1">
    <citation type="journal article" date="2018" name="Front. Microbiol.">
        <title>Genome-Based Analysis Reveals the Taxonomy and Diversity of the Family Idiomarinaceae.</title>
        <authorList>
            <person name="Liu Y."/>
            <person name="Lai Q."/>
            <person name="Shao Z."/>
        </authorList>
    </citation>
    <scope>NUCLEOTIDE SEQUENCE [LARGE SCALE GENOMIC DNA]</scope>
    <source>
        <strain evidence="5">CVS-6</strain>
    </source>
</reference>
<keyword evidence="4" id="KW-0067">ATP-binding</keyword>
<feature type="domain" description="UvrD-like helicase C-terminal" evidence="3">
    <location>
        <begin position="527"/>
        <end position="576"/>
    </location>
</feature>
<proteinExistence type="predicted"/>
<dbReference type="GO" id="GO:0003677">
    <property type="term" value="F:DNA binding"/>
    <property type="evidence" value="ECO:0007669"/>
    <property type="project" value="InterPro"/>
</dbReference>
<protein>
    <recommendedName>
        <fullName evidence="1">DNA 3'-5' helicase II</fullName>
    </recommendedName>
</protein>
<evidence type="ECO:0000259" key="3">
    <source>
        <dbReference type="Pfam" id="PF13538"/>
    </source>
</evidence>
<dbReference type="InterPro" id="IPR027785">
    <property type="entry name" value="UvrD-like_helicase_C"/>
</dbReference>
<dbReference type="Gene3D" id="3.40.50.300">
    <property type="entry name" value="P-loop containing nucleotide triphosphate hydrolases"/>
    <property type="match status" value="2"/>
</dbReference>
<evidence type="ECO:0000256" key="2">
    <source>
        <dbReference type="SAM" id="Coils"/>
    </source>
</evidence>
<evidence type="ECO:0000313" key="4">
    <source>
        <dbReference type="EMBL" id="RUO61789.1"/>
    </source>
</evidence>
<dbReference type="SUPFAM" id="SSF52540">
    <property type="entry name" value="P-loop containing nucleoside triphosphate hydrolases"/>
    <property type="match status" value="1"/>
</dbReference>
<dbReference type="GO" id="GO:0005524">
    <property type="term" value="F:ATP binding"/>
    <property type="evidence" value="ECO:0007669"/>
    <property type="project" value="InterPro"/>
</dbReference>
<organism evidence="4 5">
    <name type="scientific">Pseudidiomarina insulisalsae</name>
    <dbReference type="NCBI Taxonomy" id="575789"/>
    <lineage>
        <taxon>Bacteria</taxon>
        <taxon>Pseudomonadati</taxon>
        <taxon>Pseudomonadota</taxon>
        <taxon>Gammaproteobacteria</taxon>
        <taxon>Alteromonadales</taxon>
        <taxon>Idiomarinaceae</taxon>
        <taxon>Pseudidiomarina</taxon>
    </lineage>
</organism>